<evidence type="ECO:0000256" key="1">
    <source>
        <dbReference type="ARBA" id="ARBA00022801"/>
    </source>
</evidence>
<feature type="transmembrane region" description="Helical" evidence="3">
    <location>
        <begin position="16"/>
        <end position="36"/>
    </location>
</feature>
<evidence type="ECO:0000313" key="4">
    <source>
        <dbReference type="EMBL" id="SDY11577.1"/>
    </source>
</evidence>
<dbReference type="AlphaFoldDB" id="A0A1H3H838"/>
<dbReference type="Proteomes" id="UP000199515">
    <property type="component" value="Unassembled WGS sequence"/>
</dbReference>
<dbReference type="RefSeq" id="WP_091291479.1">
    <property type="nucleotide sequence ID" value="NZ_FNON01000004.1"/>
</dbReference>
<dbReference type="OrthoDB" id="525039at2"/>
<evidence type="ECO:0000313" key="5">
    <source>
        <dbReference type="Proteomes" id="UP000199515"/>
    </source>
</evidence>
<keyword evidence="1" id="KW-0378">Hydrolase</keyword>
<accession>A0A1H3H838</accession>
<dbReference type="CDD" id="cd05829">
    <property type="entry name" value="Sortase_F"/>
    <property type="match status" value="1"/>
</dbReference>
<feature type="region of interest" description="Disordered" evidence="2">
    <location>
        <begin position="44"/>
        <end position="65"/>
    </location>
</feature>
<sequence>MNEPHDETAPQPRKKWLAAGLGLLAVGVLTTGVLVLQPEAAPKASEPIASIEPSAEPVPTPDPTVASKVAASVDAAPGQKPGTVMLPGGGTAKLVRVEVTKKAVLPIPQGLDEAAWWGAKLGADKGAALLSGHVNWAGKKGPFDVLWGMSNGQDVTVMDTAGGKWVYRVTSVVTLHKNDLPKQARALFGQTGPHRLVLVTCGGDYVGGTQGYRDNRVVTAELVSRP</sequence>
<evidence type="ECO:0000256" key="3">
    <source>
        <dbReference type="SAM" id="Phobius"/>
    </source>
</evidence>
<dbReference type="InterPro" id="IPR005754">
    <property type="entry name" value="Sortase"/>
</dbReference>
<evidence type="ECO:0000256" key="2">
    <source>
        <dbReference type="SAM" id="MobiDB-lite"/>
    </source>
</evidence>
<dbReference type="GO" id="GO:0016787">
    <property type="term" value="F:hydrolase activity"/>
    <property type="evidence" value="ECO:0007669"/>
    <property type="project" value="UniProtKB-KW"/>
</dbReference>
<name>A0A1H3H838_9PSEU</name>
<organism evidence="4 5">
    <name type="scientific">Amycolatopsis xylanica</name>
    <dbReference type="NCBI Taxonomy" id="589385"/>
    <lineage>
        <taxon>Bacteria</taxon>
        <taxon>Bacillati</taxon>
        <taxon>Actinomycetota</taxon>
        <taxon>Actinomycetes</taxon>
        <taxon>Pseudonocardiales</taxon>
        <taxon>Pseudonocardiaceae</taxon>
        <taxon>Amycolatopsis</taxon>
    </lineage>
</organism>
<reference evidence="4 5" key="1">
    <citation type="submission" date="2016-10" db="EMBL/GenBank/DDBJ databases">
        <authorList>
            <person name="de Groot N.N."/>
        </authorList>
    </citation>
    <scope>NUCLEOTIDE SEQUENCE [LARGE SCALE GENOMIC DNA]</scope>
    <source>
        <strain evidence="4 5">CPCC 202699</strain>
    </source>
</reference>
<dbReference type="InterPro" id="IPR023365">
    <property type="entry name" value="Sortase_dom-sf"/>
</dbReference>
<dbReference type="Pfam" id="PF04203">
    <property type="entry name" value="Sortase"/>
    <property type="match status" value="1"/>
</dbReference>
<dbReference type="STRING" id="589385.SAMN05421504_104555"/>
<dbReference type="EMBL" id="FNON01000004">
    <property type="protein sequence ID" value="SDY11577.1"/>
    <property type="molecule type" value="Genomic_DNA"/>
</dbReference>
<keyword evidence="3" id="KW-1133">Transmembrane helix</keyword>
<protein>
    <submittedName>
        <fullName evidence="4">Sortase family protein</fullName>
    </submittedName>
</protein>
<dbReference type="Gene3D" id="2.40.260.10">
    <property type="entry name" value="Sortase"/>
    <property type="match status" value="1"/>
</dbReference>
<keyword evidence="5" id="KW-1185">Reference proteome</keyword>
<dbReference type="SUPFAM" id="SSF63817">
    <property type="entry name" value="Sortase"/>
    <property type="match status" value="1"/>
</dbReference>
<gene>
    <name evidence="4" type="ORF">SAMN05421504_104555</name>
</gene>
<dbReference type="InterPro" id="IPR042001">
    <property type="entry name" value="Sortase_F"/>
</dbReference>
<keyword evidence="3" id="KW-0472">Membrane</keyword>
<proteinExistence type="predicted"/>
<keyword evidence="3" id="KW-0812">Transmembrane</keyword>